<dbReference type="EMBL" id="CP039371">
    <property type="protein sequence ID" value="QCI14805.1"/>
    <property type="molecule type" value="Genomic_DNA"/>
</dbReference>
<proteinExistence type="predicted"/>
<dbReference type="Proteomes" id="UP000298551">
    <property type="component" value="Chromosome"/>
</dbReference>
<dbReference type="RefSeq" id="WP_136916785.1">
    <property type="nucleotide sequence ID" value="NZ_CP039371.1"/>
</dbReference>
<evidence type="ECO:0000313" key="2">
    <source>
        <dbReference type="Proteomes" id="UP000298551"/>
    </source>
</evidence>
<organism evidence="1 2">
    <name type="scientific">Pseudomonas putida</name>
    <name type="common">Arthrobacter siderocapsulatus</name>
    <dbReference type="NCBI Taxonomy" id="303"/>
    <lineage>
        <taxon>Bacteria</taxon>
        <taxon>Pseudomonadati</taxon>
        <taxon>Pseudomonadota</taxon>
        <taxon>Gammaproteobacteria</taxon>
        <taxon>Pseudomonadales</taxon>
        <taxon>Pseudomonadaceae</taxon>
        <taxon>Pseudomonas</taxon>
    </lineage>
</organism>
<evidence type="ECO:0000313" key="1">
    <source>
        <dbReference type="EMBL" id="QCI14805.1"/>
    </source>
</evidence>
<name>A0A4D6XPQ7_PSEPU</name>
<dbReference type="AlphaFoldDB" id="A0A4D6XPQ7"/>
<reference evidence="2" key="1">
    <citation type="submission" date="2019-04" db="EMBL/GenBank/DDBJ databases">
        <title>Genome sequence of Pseudomonas putida 1290, an auxin catabolizing strain.</title>
        <authorList>
            <person name="Laird T.S."/>
            <person name="Leveau J.H.J."/>
        </authorList>
    </citation>
    <scope>NUCLEOTIDE SEQUENCE [LARGE SCALE GENOMIC DNA]</scope>
    <source>
        <strain evidence="2">1290</strain>
    </source>
</reference>
<gene>
    <name evidence="1" type="ORF">E6B08_27150</name>
</gene>
<dbReference type="OrthoDB" id="7023363at2"/>
<protein>
    <submittedName>
        <fullName evidence="1">Uncharacterized protein</fullName>
    </submittedName>
</protein>
<sequence length="218" mass="24047">MMNDEKYTLWLVCGAALLIDTTLTLEQRQDVLDSVLYAQLRANTRSQGRSSDYAGWWKLHVGSFDDLGWFQLQRHRNQPEAQSALTSPFQPMRDWLLGHDQSLIGELDATAHALGASTAQKHLARFIDDQQGPVHELGVVSSGNVLALCSLHRGSLASSEEGTLSTRRLQLCAWVGSPIEELFALRRTELRALIESKSSGDYITYIGKLSAGGVHGQA</sequence>
<accession>A0A4D6XPQ7</accession>